<dbReference type="AlphaFoldDB" id="A0A8H6MHS7"/>
<evidence type="ECO:0000313" key="2">
    <source>
        <dbReference type="Proteomes" id="UP000639643"/>
    </source>
</evidence>
<dbReference type="SUPFAM" id="SSF48452">
    <property type="entry name" value="TPR-like"/>
    <property type="match status" value="1"/>
</dbReference>
<dbReference type="Gene3D" id="1.25.40.10">
    <property type="entry name" value="Tetratricopeptide repeat domain"/>
    <property type="match status" value="1"/>
</dbReference>
<keyword evidence="2" id="KW-1185">Reference proteome</keyword>
<dbReference type="OrthoDB" id="5225894at2759"/>
<dbReference type="Proteomes" id="UP000639643">
    <property type="component" value="Unassembled WGS sequence"/>
</dbReference>
<dbReference type="InterPro" id="IPR053137">
    <property type="entry name" value="NLR-like"/>
</dbReference>
<organism evidence="1 2">
    <name type="scientific">Colletotrichum musicola</name>
    <dbReference type="NCBI Taxonomy" id="2175873"/>
    <lineage>
        <taxon>Eukaryota</taxon>
        <taxon>Fungi</taxon>
        <taxon>Dikarya</taxon>
        <taxon>Ascomycota</taxon>
        <taxon>Pezizomycotina</taxon>
        <taxon>Sordariomycetes</taxon>
        <taxon>Hypocreomycetidae</taxon>
        <taxon>Glomerellales</taxon>
        <taxon>Glomerellaceae</taxon>
        <taxon>Colletotrichum</taxon>
        <taxon>Colletotrichum orchidearum species complex</taxon>
    </lineage>
</organism>
<dbReference type="PANTHER" id="PTHR46082">
    <property type="entry name" value="ATP/GTP-BINDING PROTEIN-RELATED"/>
    <property type="match status" value="1"/>
</dbReference>
<evidence type="ECO:0000313" key="1">
    <source>
        <dbReference type="EMBL" id="KAF6782829.1"/>
    </source>
</evidence>
<gene>
    <name evidence="1" type="ORF">CMUS01_16701</name>
</gene>
<sequence>MKKRVLGEEHPSTLTSMYNLANTWKSQNRWKDAIQLLQDCVRLRGNVLGMDHPHTILAVSALSGWKREFGGTSHELP</sequence>
<dbReference type="PANTHER" id="PTHR46082:SF11">
    <property type="entry name" value="AAA+ ATPASE DOMAIN-CONTAINING PROTEIN-RELATED"/>
    <property type="match status" value="1"/>
</dbReference>
<accession>A0A8H6MHS7</accession>
<name>A0A8H6MHS7_9PEZI</name>
<protein>
    <submittedName>
        <fullName evidence="1">TPR domain protein</fullName>
    </submittedName>
</protein>
<proteinExistence type="predicted"/>
<reference evidence="1" key="1">
    <citation type="journal article" date="2020" name="Phytopathology">
        <title>Genome Sequence Resources of Colletotrichum truncatum, C. plurivorum, C. musicola, and C. sojae: Four Species Pathogenic to Soybean (Glycine max).</title>
        <authorList>
            <person name="Rogerio F."/>
            <person name="Boufleur T.R."/>
            <person name="Ciampi-Guillardi M."/>
            <person name="Sukno S.A."/>
            <person name="Thon M.R."/>
            <person name="Massola Junior N.S."/>
            <person name="Baroncelli R."/>
        </authorList>
    </citation>
    <scope>NUCLEOTIDE SEQUENCE</scope>
    <source>
        <strain evidence="1">LFN0074</strain>
    </source>
</reference>
<comment type="caution">
    <text evidence="1">The sequence shown here is derived from an EMBL/GenBank/DDBJ whole genome shotgun (WGS) entry which is preliminary data.</text>
</comment>
<dbReference type="EMBL" id="WIGM01002192">
    <property type="protein sequence ID" value="KAF6782829.1"/>
    <property type="molecule type" value="Genomic_DNA"/>
</dbReference>
<dbReference type="InterPro" id="IPR011990">
    <property type="entry name" value="TPR-like_helical_dom_sf"/>
</dbReference>
<dbReference type="Pfam" id="PF13374">
    <property type="entry name" value="TPR_10"/>
    <property type="match status" value="1"/>
</dbReference>